<keyword evidence="2" id="KW-0238">DNA-binding</keyword>
<dbReference type="EMBL" id="BSOA01000052">
    <property type="protein sequence ID" value="GLQ90840.1"/>
    <property type="molecule type" value="Genomic_DNA"/>
</dbReference>
<evidence type="ECO:0000259" key="4">
    <source>
        <dbReference type="PROSITE" id="PS01124"/>
    </source>
</evidence>
<dbReference type="PANTHER" id="PTHR46796">
    <property type="entry name" value="HTH-TYPE TRANSCRIPTIONAL ACTIVATOR RHAS-RELATED"/>
    <property type="match status" value="1"/>
</dbReference>
<dbReference type="PRINTS" id="PR00032">
    <property type="entry name" value="HTHARAC"/>
</dbReference>
<protein>
    <recommendedName>
        <fullName evidence="4">HTH araC/xylS-type domain-containing protein</fullName>
    </recommendedName>
</protein>
<evidence type="ECO:0000313" key="5">
    <source>
        <dbReference type="EMBL" id="GLQ90840.1"/>
    </source>
</evidence>
<dbReference type="InterPro" id="IPR009057">
    <property type="entry name" value="Homeodomain-like_sf"/>
</dbReference>
<dbReference type="InterPro" id="IPR018062">
    <property type="entry name" value="HTH_AraC-typ_CS"/>
</dbReference>
<dbReference type="PANTHER" id="PTHR46796:SF6">
    <property type="entry name" value="ARAC SUBFAMILY"/>
    <property type="match status" value="1"/>
</dbReference>
<reference evidence="6" key="1">
    <citation type="journal article" date="2019" name="Int. J. Syst. Evol. Microbiol.">
        <title>The Global Catalogue of Microorganisms (GCM) 10K type strain sequencing project: providing services to taxonomists for standard genome sequencing and annotation.</title>
        <authorList>
            <consortium name="The Broad Institute Genomics Platform"/>
            <consortium name="The Broad Institute Genome Sequencing Center for Infectious Disease"/>
            <person name="Wu L."/>
            <person name="Ma J."/>
        </authorList>
    </citation>
    <scope>NUCLEOTIDE SEQUENCE [LARGE SCALE GENOMIC DNA]</scope>
    <source>
        <strain evidence="6">NBRC 111981</strain>
    </source>
</reference>
<proteinExistence type="predicted"/>
<dbReference type="InterPro" id="IPR018060">
    <property type="entry name" value="HTH_AraC"/>
</dbReference>
<dbReference type="PROSITE" id="PS01124">
    <property type="entry name" value="HTH_ARAC_FAMILY_2"/>
    <property type="match status" value="1"/>
</dbReference>
<evidence type="ECO:0000256" key="3">
    <source>
        <dbReference type="ARBA" id="ARBA00023163"/>
    </source>
</evidence>
<gene>
    <name evidence="5" type="ORF">GCM10007898_44160</name>
</gene>
<feature type="domain" description="HTH araC/xylS-type" evidence="4">
    <location>
        <begin position="256"/>
        <end position="354"/>
    </location>
</feature>
<dbReference type="InterPro" id="IPR050204">
    <property type="entry name" value="AraC_XylS_family_regulators"/>
</dbReference>
<sequence length="368" mass="41287">MQAIHVKRAYGEAVRQAIASADRRLVYPPTSGMASTMPLVIRQHFSTAEETTRLQMLTWSDRLSRILDVPVARTQVMKGFRGELDTYVTRRLVYLDSRTDPMLQARTAACISCDTMRDYCFHIMIKGIAETETGHAQRRKSTQFMPGILALDMNQTMRMKRPTQAHVLAFFLPRTVVEAVIPNAESLHGKVVTYNSPLACLLREHVMALCHEISAMSDEQAESVLHVAADLILAAFSKDLRASHGVRAAARTAMLGRIKHYIDRHLHSGELAPEKILSSFPLARATLYRMFEDEGGLNHYIRNCRLRVAADELVRSRSIAVAEIGHRLGFSGPSDFTRAFRRAYGVAPREFRALGLEWLDDRGLAAPA</sequence>
<dbReference type="SUPFAM" id="SSF46689">
    <property type="entry name" value="Homeodomain-like"/>
    <property type="match status" value="1"/>
</dbReference>
<dbReference type="Proteomes" id="UP001156627">
    <property type="component" value="Unassembled WGS sequence"/>
</dbReference>
<keyword evidence="3" id="KW-0804">Transcription</keyword>
<evidence type="ECO:0000256" key="2">
    <source>
        <dbReference type="ARBA" id="ARBA00023125"/>
    </source>
</evidence>
<evidence type="ECO:0000256" key="1">
    <source>
        <dbReference type="ARBA" id="ARBA00023015"/>
    </source>
</evidence>
<comment type="caution">
    <text evidence="5">The sequence shown here is derived from an EMBL/GenBank/DDBJ whole genome shotgun (WGS) entry which is preliminary data.</text>
</comment>
<dbReference type="InterPro" id="IPR020449">
    <property type="entry name" value="Tscrpt_reg_AraC-type_HTH"/>
</dbReference>
<dbReference type="SMART" id="SM00342">
    <property type="entry name" value="HTH_ARAC"/>
    <property type="match status" value="1"/>
</dbReference>
<dbReference type="Pfam" id="PF12833">
    <property type="entry name" value="HTH_18"/>
    <property type="match status" value="1"/>
</dbReference>
<dbReference type="RefSeq" id="WP_284334258.1">
    <property type="nucleotide sequence ID" value="NZ_BSOA01000052.1"/>
</dbReference>
<keyword evidence="1" id="KW-0805">Transcription regulation</keyword>
<organism evidence="5 6">
    <name type="scientific">Dyella flagellata</name>
    <dbReference type="NCBI Taxonomy" id="1867833"/>
    <lineage>
        <taxon>Bacteria</taxon>
        <taxon>Pseudomonadati</taxon>
        <taxon>Pseudomonadota</taxon>
        <taxon>Gammaproteobacteria</taxon>
        <taxon>Lysobacterales</taxon>
        <taxon>Rhodanobacteraceae</taxon>
        <taxon>Dyella</taxon>
    </lineage>
</organism>
<keyword evidence="6" id="KW-1185">Reference proteome</keyword>
<evidence type="ECO:0000313" key="6">
    <source>
        <dbReference type="Proteomes" id="UP001156627"/>
    </source>
</evidence>
<dbReference type="PROSITE" id="PS00041">
    <property type="entry name" value="HTH_ARAC_FAMILY_1"/>
    <property type="match status" value="1"/>
</dbReference>
<accession>A0ABQ5XK00</accession>
<name>A0ABQ5XK00_9GAMM</name>
<dbReference type="Gene3D" id="1.10.10.60">
    <property type="entry name" value="Homeodomain-like"/>
    <property type="match status" value="1"/>
</dbReference>